<gene>
    <name evidence="3" type="ORF">H4R34_004508</name>
</gene>
<protein>
    <submittedName>
        <fullName evidence="3">Uncharacterized protein</fullName>
    </submittedName>
</protein>
<name>A0A9W8E755_9FUNG</name>
<dbReference type="AlphaFoldDB" id="A0A9W8E755"/>
<feature type="region of interest" description="Disordered" evidence="1">
    <location>
        <begin position="62"/>
        <end position="83"/>
    </location>
</feature>
<feature type="region of interest" description="Disordered" evidence="1">
    <location>
        <begin position="122"/>
        <end position="161"/>
    </location>
</feature>
<proteinExistence type="predicted"/>
<evidence type="ECO:0000313" key="3">
    <source>
        <dbReference type="EMBL" id="KAJ1974983.1"/>
    </source>
</evidence>
<sequence length="161" mass="17658">MKVLSVALACAVFAALNSCVGARPVDDAPLTFTPTSWNSHTLPYDGFGEEWDAFSDDEVVFPSDQSGSRLNADPQHRPPSPVDWTRLAWEDSLRGNLDTLLDRTMRPQDVLQTALDPVERRLQDQRPLVVSSPDRRQALPPAHGDQAQLDDTNELAAAPAA</sequence>
<keyword evidence="2" id="KW-0732">Signal</keyword>
<organism evidence="3 4">
    <name type="scientific">Dimargaris verticillata</name>
    <dbReference type="NCBI Taxonomy" id="2761393"/>
    <lineage>
        <taxon>Eukaryota</taxon>
        <taxon>Fungi</taxon>
        <taxon>Fungi incertae sedis</taxon>
        <taxon>Zoopagomycota</taxon>
        <taxon>Kickxellomycotina</taxon>
        <taxon>Dimargaritomycetes</taxon>
        <taxon>Dimargaritales</taxon>
        <taxon>Dimargaritaceae</taxon>
        <taxon>Dimargaris</taxon>
    </lineage>
</organism>
<dbReference type="Proteomes" id="UP001151582">
    <property type="component" value="Unassembled WGS sequence"/>
</dbReference>
<reference evidence="3" key="1">
    <citation type="submission" date="2022-07" db="EMBL/GenBank/DDBJ databases">
        <title>Phylogenomic reconstructions and comparative analyses of Kickxellomycotina fungi.</title>
        <authorList>
            <person name="Reynolds N.K."/>
            <person name="Stajich J.E."/>
            <person name="Barry K."/>
            <person name="Grigoriev I.V."/>
            <person name="Crous P."/>
            <person name="Smith M.E."/>
        </authorList>
    </citation>
    <scope>NUCLEOTIDE SEQUENCE</scope>
    <source>
        <strain evidence="3">RSA 567</strain>
    </source>
</reference>
<feature type="signal peptide" evidence="2">
    <location>
        <begin position="1"/>
        <end position="22"/>
    </location>
</feature>
<keyword evidence="4" id="KW-1185">Reference proteome</keyword>
<evidence type="ECO:0000256" key="2">
    <source>
        <dbReference type="SAM" id="SignalP"/>
    </source>
</evidence>
<dbReference type="EMBL" id="JANBQB010000583">
    <property type="protein sequence ID" value="KAJ1974983.1"/>
    <property type="molecule type" value="Genomic_DNA"/>
</dbReference>
<accession>A0A9W8E755</accession>
<dbReference type="OrthoDB" id="10417199at2759"/>
<comment type="caution">
    <text evidence="3">The sequence shown here is derived from an EMBL/GenBank/DDBJ whole genome shotgun (WGS) entry which is preliminary data.</text>
</comment>
<feature type="chain" id="PRO_5040870730" evidence="2">
    <location>
        <begin position="23"/>
        <end position="161"/>
    </location>
</feature>
<evidence type="ECO:0000256" key="1">
    <source>
        <dbReference type="SAM" id="MobiDB-lite"/>
    </source>
</evidence>
<evidence type="ECO:0000313" key="4">
    <source>
        <dbReference type="Proteomes" id="UP001151582"/>
    </source>
</evidence>